<gene>
    <name evidence="2" type="ORF">RF11_04793</name>
</gene>
<keyword evidence="1" id="KW-0812">Transmembrane</keyword>
<dbReference type="Proteomes" id="UP000031668">
    <property type="component" value="Unassembled WGS sequence"/>
</dbReference>
<protein>
    <recommendedName>
        <fullName evidence="4">Transmembrane protein</fullName>
    </recommendedName>
</protein>
<reference evidence="2 3" key="1">
    <citation type="journal article" date="2014" name="Genome Biol. Evol.">
        <title>The genome of the myxosporean Thelohanellus kitauei shows adaptations to nutrient acquisition within its fish host.</title>
        <authorList>
            <person name="Yang Y."/>
            <person name="Xiong J."/>
            <person name="Zhou Z."/>
            <person name="Huo F."/>
            <person name="Miao W."/>
            <person name="Ran C."/>
            <person name="Liu Y."/>
            <person name="Zhang J."/>
            <person name="Feng J."/>
            <person name="Wang M."/>
            <person name="Wang M."/>
            <person name="Wang L."/>
            <person name="Yao B."/>
        </authorList>
    </citation>
    <scope>NUCLEOTIDE SEQUENCE [LARGE SCALE GENOMIC DNA]</scope>
    <source>
        <strain evidence="2">Wuqing</strain>
    </source>
</reference>
<proteinExistence type="predicted"/>
<keyword evidence="1" id="KW-1133">Transmembrane helix</keyword>
<keyword evidence="1" id="KW-0472">Membrane</keyword>
<sequence length="170" mass="19563">MIGNNPTSSNASETVELPFLSKVDKVAQFVLDKSVSTKRSFIIFCIFFTYFTQFLRIVNLHISQGGVFPSKVLVFLWILIGLLSKHLQKNGILAIPTILYQFPSVILSLNIVDMLLFLFYRLKISTNPFRIQLVFHENEKIVIEFDQVTMKEKTLIEDEDEISKITAENQ</sequence>
<accession>A0A0C2ILB2</accession>
<feature type="transmembrane region" description="Helical" evidence="1">
    <location>
        <begin position="41"/>
        <end position="58"/>
    </location>
</feature>
<dbReference type="AlphaFoldDB" id="A0A0C2ILB2"/>
<organism evidence="2 3">
    <name type="scientific">Thelohanellus kitauei</name>
    <name type="common">Myxosporean</name>
    <dbReference type="NCBI Taxonomy" id="669202"/>
    <lineage>
        <taxon>Eukaryota</taxon>
        <taxon>Metazoa</taxon>
        <taxon>Cnidaria</taxon>
        <taxon>Myxozoa</taxon>
        <taxon>Myxosporea</taxon>
        <taxon>Bivalvulida</taxon>
        <taxon>Platysporina</taxon>
        <taxon>Myxobolidae</taxon>
        <taxon>Thelohanellus</taxon>
    </lineage>
</organism>
<dbReference type="EMBL" id="JWZT01003599">
    <property type="protein sequence ID" value="KII66219.1"/>
    <property type="molecule type" value="Genomic_DNA"/>
</dbReference>
<keyword evidence="3" id="KW-1185">Reference proteome</keyword>
<evidence type="ECO:0000256" key="1">
    <source>
        <dbReference type="SAM" id="Phobius"/>
    </source>
</evidence>
<feature type="transmembrane region" description="Helical" evidence="1">
    <location>
        <begin position="70"/>
        <end position="87"/>
    </location>
</feature>
<name>A0A0C2ILB2_THEKT</name>
<evidence type="ECO:0000313" key="2">
    <source>
        <dbReference type="EMBL" id="KII66219.1"/>
    </source>
</evidence>
<evidence type="ECO:0008006" key="4">
    <source>
        <dbReference type="Google" id="ProtNLM"/>
    </source>
</evidence>
<evidence type="ECO:0000313" key="3">
    <source>
        <dbReference type="Proteomes" id="UP000031668"/>
    </source>
</evidence>
<feature type="transmembrane region" description="Helical" evidence="1">
    <location>
        <begin position="99"/>
        <end position="120"/>
    </location>
</feature>
<comment type="caution">
    <text evidence="2">The sequence shown here is derived from an EMBL/GenBank/DDBJ whole genome shotgun (WGS) entry which is preliminary data.</text>
</comment>